<dbReference type="GeneID" id="29814369"/>
<dbReference type="RefSeq" id="WP_029141847.1">
    <property type="nucleotide sequence ID" value="NZ_ALAS01000073.1"/>
</dbReference>
<organism evidence="1 2">
    <name type="scientific">Heyndrickxia coagulans DSM 1 = ATCC 7050</name>
    <dbReference type="NCBI Taxonomy" id="1121088"/>
    <lineage>
        <taxon>Bacteria</taxon>
        <taxon>Bacillati</taxon>
        <taxon>Bacillota</taxon>
        <taxon>Bacilli</taxon>
        <taxon>Bacillales</taxon>
        <taxon>Bacillaceae</taxon>
        <taxon>Heyndrickxia</taxon>
    </lineage>
</organism>
<comment type="caution">
    <text evidence="1">The sequence shown here is derived from an EMBL/GenBank/DDBJ whole genome shotgun (WGS) entry which is preliminary data.</text>
</comment>
<name>A0A8B4BXA6_HEYCO</name>
<dbReference type="AlphaFoldDB" id="A0A8B4BXA6"/>
<proteinExistence type="predicted"/>
<dbReference type="Proteomes" id="UP000184029">
    <property type="component" value="Unassembled WGS sequence"/>
</dbReference>
<evidence type="ECO:0000313" key="2">
    <source>
        <dbReference type="Proteomes" id="UP000184029"/>
    </source>
</evidence>
<reference evidence="1 2" key="1">
    <citation type="submission" date="2016-11" db="EMBL/GenBank/DDBJ databases">
        <authorList>
            <person name="Varghese N."/>
            <person name="Submissions S."/>
        </authorList>
    </citation>
    <scope>NUCLEOTIDE SEQUENCE [LARGE SCALE GENOMIC DNA]</scope>
    <source>
        <strain evidence="1 2">DSM 1</strain>
    </source>
</reference>
<protein>
    <submittedName>
        <fullName evidence="1">Uncharacterized protein</fullName>
    </submittedName>
</protein>
<dbReference type="EMBL" id="FQUB01000067">
    <property type="protein sequence ID" value="SHF72853.1"/>
    <property type="molecule type" value="Genomic_DNA"/>
</dbReference>
<accession>A0A8B4BXA6</accession>
<gene>
    <name evidence="1" type="ORF">SAMN02745208_02574</name>
</gene>
<dbReference type="KEGG" id="bcoa:BF29_1746"/>
<evidence type="ECO:0000313" key="1">
    <source>
        <dbReference type="EMBL" id="SHF72853.1"/>
    </source>
</evidence>
<sequence length="81" mass="9136">MTEKIPATEVMVAELKEWDKKYGSSFFGMGKDKIIVGLTWSLCGHDYEAKPPINKENWLSHNSLSCPPLHVKPPKLLLLPT</sequence>